<dbReference type="RefSeq" id="WP_067777895.1">
    <property type="nucleotide sequence ID" value="NZ_LIGX01000041.1"/>
</dbReference>
<sequence>MKRAVLSALVLFGLAGTCYADIQAPPASEYTATRKLGRALSNLIYAVEEVPTSILRWQDMDGNYAGWSVGVVDGFARTFERMGYGFYELVTFWAPTYKCTYRPPYQGSCGRNGLKEYNPWSGFTEFPQELGFQSYYNYSRQQQY</sequence>
<evidence type="ECO:0000313" key="2">
    <source>
        <dbReference type="EMBL" id="SEH94356.1"/>
    </source>
</evidence>
<accession>A0A1C7P964</accession>
<dbReference type="OrthoDB" id="197415at2"/>
<keyword evidence="3" id="KW-1185">Reference proteome</keyword>
<evidence type="ECO:0000256" key="1">
    <source>
        <dbReference type="SAM" id="SignalP"/>
    </source>
</evidence>
<dbReference type="InterPro" id="IPR023824">
    <property type="entry name" value="CHP04073_exosortase-affil"/>
</dbReference>
<feature type="chain" id="PRO_5014266446" evidence="1">
    <location>
        <begin position="21"/>
        <end position="144"/>
    </location>
</feature>
<organism evidence="2 3">
    <name type="scientific">Akkermansia glycaniphila</name>
    <dbReference type="NCBI Taxonomy" id="1679444"/>
    <lineage>
        <taxon>Bacteria</taxon>
        <taxon>Pseudomonadati</taxon>
        <taxon>Verrucomicrobiota</taxon>
        <taxon>Verrucomicrobiia</taxon>
        <taxon>Verrucomicrobiales</taxon>
        <taxon>Akkermansiaceae</taxon>
        <taxon>Akkermansia</taxon>
    </lineage>
</organism>
<reference evidence="3" key="1">
    <citation type="submission" date="2016-09" db="EMBL/GenBank/DDBJ databases">
        <authorList>
            <person name="Koehorst J."/>
        </authorList>
    </citation>
    <scope>NUCLEOTIDE SEQUENCE [LARGE SCALE GENOMIC DNA]</scope>
</reference>
<keyword evidence="1" id="KW-0732">Signal</keyword>
<dbReference type="EMBL" id="LT629973">
    <property type="protein sequence ID" value="SEH94356.1"/>
    <property type="molecule type" value="Genomic_DNA"/>
</dbReference>
<protein>
    <submittedName>
        <fullName evidence="2">Exo tigr04073: putative exosortase-associated protein tigr04073 family</fullName>
    </submittedName>
</protein>
<dbReference type="NCBIfam" id="TIGR04073">
    <property type="entry name" value="exo_TIGR04073"/>
    <property type="match status" value="1"/>
</dbReference>
<proteinExistence type="predicted"/>
<dbReference type="AlphaFoldDB" id="A0A1C7P964"/>
<feature type="signal peptide" evidence="1">
    <location>
        <begin position="1"/>
        <end position="20"/>
    </location>
</feature>
<gene>
    <name evidence="2" type="ORF">PYTT_1941</name>
</gene>
<dbReference type="Proteomes" id="UP000176204">
    <property type="component" value="Chromosome I"/>
</dbReference>
<name>A0A1C7P964_9BACT</name>
<evidence type="ECO:0000313" key="3">
    <source>
        <dbReference type="Proteomes" id="UP000176204"/>
    </source>
</evidence>
<dbReference type="KEGG" id="agl:PYTT_1941"/>
<dbReference type="STRING" id="1679444.PYTT_1941"/>